<organism evidence="2 3">
    <name type="scientific">Moniliophthora roreri (strain MCA 2997)</name>
    <name type="common">Cocoa frosty pod rot fungus</name>
    <name type="synonym">Crinipellis roreri</name>
    <dbReference type="NCBI Taxonomy" id="1381753"/>
    <lineage>
        <taxon>Eukaryota</taxon>
        <taxon>Fungi</taxon>
        <taxon>Dikarya</taxon>
        <taxon>Basidiomycota</taxon>
        <taxon>Agaricomycotina</taxon>
        <taxon>Agaricomycetes</taxon>
        <taxon>Agaricomycetidae</taxon>
        <taxon>Agaricales</taxon>
        <taxon>Marasmiineae</taxon>
        <taxon>Marasmiaceae</taxon>
        <taxon>Moniliophthora</taxon>
    </lineage>
</organism>
<proteinExistence type="predicted"/>
<accession>V2WGP2</accession>
<dbReference type="AlphaFoldDB" id="V2WGP2"/>
<evidence type="ECO:0000256" key="1">
    <source>
        <dbReference type="SAM" id="MobiDB-lite"/>
    </source>
</evidence>
<dbReference type="OrthoDB" id="10339461at2759"/>
<keyword evidence="3" id="KW-1185">Reference proteome</keyword>
<dbReference type="HOGENOM" id="CLU_1886287_0_0_1"/>
<name>V2WGP2_MONRO</name>
<reference evidence="2 3" key="1">
    <citation type="journal article" date="2014" name="BMC Genomics">
        <title>Genome and secretome analysis of the hemibiotrophic fungal pathogen, Moniliophthora roreri, which causes frosty pod rot disease of cacao: mechanisms of the biotrophic and necrotrophic phases.</title>
        <authorList>
            <person name="Meinhardt L.W."/>
            <person name="Costa G.G.L."/>
            <person name="Thomazella D.P.T."/>
            <person name="Teixeira P.J.P.L."/>
            <person name="Carazzolle M.F."/>
            <person name="Schuster S.C."/>
            <person name="Carlson J.E."/>
            <person name="Guiltinan M.J."/>
            <person name="Mieczkowski P."/>
            <person name="Farmer A."/>
            <person name="Ramaraj T."/>
            <person name="Crozier J."/>
            <person name="Davis R.E."/>
            <person name="Shao J."/>
            <person name="Melnick R.L."/>
            <person name="Pereira G.A.G."/>
            <person name="Bailey B.A."/>
        </authorList>
    </citation>
    <scope>NUCLEOTIDE SEQUENCE [LARGE SCALE GENOMIC DNA]</scope>
    <source>
        <strain evidence="2 3">MCA 2997</strain>
    </source>
</reference>
<comment type="caution">
    <text evidence="2">The sequence shown here is derived from an EMBL/GenBank/DDBJ whole genome shotgun (WGS) entry which is preliminary data.</text>
</comment>
<sequence length="147" mass="16723">MVRLDAFTTLAPGDNYSNPRSLSNLIATDNVTKYRVSSWLQLHTRKPKKPSGDKNKDKDKEMKPVTSDELDASDPHSLKCYHRDAVLLIEATQTEATVIFTLRVPSKEFINPMLIVSFPEKNIQTLLLKNILSPEYFSKIHLSNCTF</sequence>
<dbReference type="EMBL" id="AWSO01000988">
    <property type="protein sequence ID" value="ESK86023.1"/>
    <property type="molecule type" value="Genomic_DNA"/>
</dbReference>
<dbReference type="Proteomes" id="UP000017559">
    <property type="component" value="Unassembled WGS sequence"/>
</dbReference>
<evidence type="ECO:0000313" key="2">
    <source>
        <dbReference type="EMBL" id="ESK86023.1"/>
    </source>
</evidence>
<protein>
    <submittedName>
        <fullName evidence="2">Uncharacterized protein</fullName>
    </submittedName>
</protein>
<gene>
    <name evidence="2" type="ORF">Moror_9401</name>
</gene>
<feature type="compositionally biased region" description="Basic and acidic residues" evidence="1">
    <location>
        <begin position="50"/>
        <end position="63"/>
    </location>
</feature>
<dbReference type="KEGG" id="mrr:Moror_9401"/>
<feature type="region of interest" description="Disordered" evidence="1">
    <location>
        <begin position="41"/>
        <end position="73"/>
    </location>
</feature>
<evidence type="ECO:0000313" key="3">
    <source>
        <dbReference type="Proteomes" id="UP000017559"/>
    </source>
</evidence>